<evidence type="ECO:0008006" key="3">
    <source>
        <dbReference type="Google" id="ProtNLM"/>
    </source>
</evidence>
<dbReference type="Proteomes" id="UP000016935">
    <property type="component" value="Unassembled WGS sequence"/>
</dbReference>
<evidence type="ECO:0000313" key="1">
    <source>
        <dbReference type="EMBL" id="EOA89521.1"/>
    </source>
</evidence>
<organism evidence="1 2">
    <name type="scientific">Exserohilum turcicum (strain 28A)</name>
    <name type="common">Northern leaf blight fungus</name>
    <name type="synonym">Setosphaeria turcica</name>
    <dbReference type="NCBI Taxonomy" id="671987"/>
    <lineage>
        <taxon>Eukaryota</taxon>
        <taxon>Fungi</taxon>
        <taxon>Dikarya</taxon>
        <taxon>Ascomycota</taxon>
        <taxon>Pezizomycotina</taxon>
        <taxon>Dothideomycetes</taxon>
        <taxon>Pleosporomycetidae</taxon>
        <taxon>Pleosporales</taxon>
        <taxon>Pleosporineae</taxon>
        <taxon>Pleosporaceae</taxon>
        <taxon>Exserohilum</taxon>
    </lineage>
</organism>
<gene>
    <name evidence="1" type="ORF">SETTUDRAFT_167385</name>
</gene>
<reference evidence="1 2" key="2">
    <citation type="journal article" date="2013" name="PLoS Genet.">
        <title>Comparative genome structure, secondary metabolite, and effector coding capacity across Cochliobolus pathogens.</title>
        <authorList>
            <person name="Condon B.J."/>
            <person name="Leng Y."/>
            <person name="Wu D."/>
            <person name="Bushley K.E."/>
            <person name="Ohm R.A."/>
            <person name="Otillar R."/>
            <person name="Martin J."/>
            <person name="Schackwitz W."/>
            <person name="Grimwood J."/>
            <person name="MohdZainudin N."/>
            <person name="Xue C."/>
            <person name="Wang R."/>
            <person name="Manning V.A."/>
            <person name="Dhillon B."/>
            <person name="Tu Z.J."/>
            <person name="Steffenson B.J."/>
            <person name="Salamov A."/>
            <person name="Sun H."/>
            <person name="Lowry S."/>
            <person name="LaButti K."/>
            <person name="Han J."/>
            <person name="Copeland A."/>
            <person name="Lindquist E."/>
            <person name="Barry K."/>
            <person name="Schmutz J."/>
            <person name="Baker S.E."/>
            <person name="Ciuffetti L.M."/>
            <person name="Grigoriev I.V."/>
            <person name="Zhong S."/>
            <person name="Turgeon B.G."/>
        </authorList>
    </citation>
    <scope>NUCLEOTIDE SEQUENCE [LARGE SCALE GENOMIC DNA]</scope>
    <source>
        <strain evidence="2">28A</strain>
    </source>
</reference>
<evidence type="ECO:0000313" key="2">
    <source>
        <dbReference type="Proteomes" id="UP000016935"/>
    </source>
</evidence>
<proteinExistence type="predicted"/>
<dbReference type="RefSeq" id="XP_008022522.1">
    <property type="nucleotide sequence ID" value="XM_008024331.1"/>
</dbReference>
<dbReference type="HOGENOM" id="CLU_2759413_0_0_1"/>
<dbReference type="EMBL" id="KB908504">
    <property type="protein sequence ID" value="EOA89521.1"/>
    <property type="molecule type" value="Genomic_DNA"/>
</dbReference>
<dbReference type="GeneID" id="19400154"/>
<protein>
    <recommendedName>
        <fullName evidence="3">Retrotransposon gag domain-containing protein</fullName>
    </recommendedName>
</protein>
<keyword evidence="2" id="KW-1185">Reference proteome</keyword>
<dbReference type="AlphaFoldDB" id="R0IY88"/>
<reference evidence="1 2" key="1">
    <citation type="journal article" date="2012" name="PLoS Pathog.">
        <title>Diverse lifestyles and strategies of plant pathogenesis encoded in the genomes of eighteen Dothideomycetes fungi.</title>
        <authorList>
            <person name="Ohm R.A."/>
            <person name="Feau N."/>
            <person name="Henrissat B."/>
            <person name="Schoch C.L."/>
            <person name="Horwitz B.A."/>
            <person name="Barry K.W."/>
            <person name="Condon B.J."/>
            <person name="Copeland A.C."/>
            <person name="Dhillon B."/>
            <person name="Glaser F."/>
            <person name="Hesse C.N."/>
            <person name="Kosti I."/>
            <person name="LaButti K."/>
            <person name="Lindquist E.A."/>
            <person name="Lucas S."/>
            <person name="Salamov A.A."/>
            <person name="Bradshaw R.E."/>
            <person name="Ciuffetti L."/>
            <person name="Hamelin R.C."/>
            <person name="Kema G.H.J."/>
            <person name="Lawrence C."/>
            <person name="Scott J.A."/>
            <person name="Spatafora J.W."/>
            <person name="Turgeon B.G."/>
            <person name="de Wit P.J.G.M."/>
            <person name="Zhong S."/>
            <person name="Goodwin S.B."/>
            <person name="Grigoriev I.V."/>
        </authorList>
    </citation>
    <scope>NUCLEOTIDE SEQUENCE [LARGE SCALE GENOMIC DNA]</scope>
    <source>
        <strain evidence="2">28A</strain>
    </source>
</reference>
<dbReference type="OrthoDB" id="5427766at2759"/>
<dbReference type="eggNOG" id="KOG0017">
    <property type="taxonomic scope" value="Eukaryota"/>
</dbReference>
<sequence>MGTFDGHNTSVHLYVRQIQHRVRLYRYQRVLEVLPLCMKGDAVDWYSSLSDGQIHRMTTSINKWIIALRH</sequence>
<name>R0IY88_EXST2</name>
<accession>R0IY88</accession>